<evidence type="ECO:0000256" key="2">
    <source>
        <dbReference type="PROSITE-ProRule" id="PRU00169"/>
    </source>
</evidence>
<protein>
    <recommendedName>
        <fullName evidence="3">Response regulatory domain-containing protein</fullName>
    </recommendedName>
</protein>
<keyword evidence="1 2" id="KW-0597">Phosphoprotein</keyword>
<proteinExistence type="predicted"/>
<dbReference type="InterPro" id="IPR001789">
    <property type="entry name" value="Sig_transdc_resp-reg_receiver"/>
</dbReference>
<dbReference type="EMBL" id="PFAL01000018">
    <property type="protein sequence ID" value="PIR95480.1"/>
    <property type="molecule type" value="Genomic_DNA"/>
</dbReference>
<comment type="caution">
    <text evidence="4">The sequence shown here is derived from an EMBL/GenBank/DDBJ whole genome shotgun (WGS) entry which is preliminary data.</text>
</comment>
<dbReference type="SMART" id="SM00448">
    <property type="entry name" value="REC"/>
    <property type="match status" value="1"/>
</dbReference>
<dbReference type="AlphaFoldDB" id="A0A2H0VAZ3"/>
<sequence>MDSKKIFIIEDDANILYGLESQFVADEYVVETSDGDEEIGELLDRLRNFSPDYIILDLILPKIDGFDVIKKIKADDELNDRQIFIFTDLSDEDTRQRSLTVGAEYVFFKDEFETFEFSEKVKKIISNQGKNLDRDYDA</sequence>
<reference evidence="5" key="1">
    <citation type="submission" date="2017-09" db="EMBL/GenBank/DDBJ databases">
        <title>Depth-based differentiation of microbial function through sediment-hosted aquifers and enrichment of novel symbionts in the deep terrestrial subsurface.</title>
        <authorList>
            <person name="Probst A.J."/>
            <person name="Ladd B."/>
            <person name="Jarett J.K."/>
            <person name="Geller-Mcgrath D.E."/>
            <person name="Sieber C.M.K."/>
            <person name="Emerson J.B."/>
            <person name="Anantharaman K."/>
            <person name="Thomas B.C."/>
            <person name="Malmstrom R."/>
            <person name="Stieglmeier M."/>
            <person name="Klingl A."/>
            <person name="Woyke T."/>
            <person name="Ryan C.M."/>
            <person name="Banfield J.F."/>
        </authorList>
    </citation>
    <scope>NUCLEOTIDE SEQUENCE [LARGE SCALE GENOMIC DNA]</scope>
</reference>
<dbReference type="SUPFAM" id="SSF52172">
    <property type="entry name" value="CheY-like"/>
    <property type="match status" value="1"/>
</dbReference>
<name>A0A2H0VAZ3_9BACT</name>
<organism evidence="4 5">
    <name type="scientific">Candidatus Falkowbacteria bacterium CG10_big_fil_rev_8_21_14_0_10_37_18</name>
    <dbReference type="NCBI Taxonomy" id="1974562"/>
    <lineage>
        <taxon>Bacteria</taxon>
        <taxon>Candidatus Falkowiibacteriota</taxon>
    </lineage>
</organism>
<evidence type="ECO:0000313" key="5">
    <source>
        <dbReference type="Proteomes" id="UP000229972"/>
    </source>
</evidence>
<dbReference type="PANTHER" id="PTHR44591">
    <property type="entry name" value="STRESS RESPONSE REGULATOR PROTEIN 1"/>
    <property type="match status" value="1"/>
</dbReference>
<evidence type="ECO:0000259" key="3">
    <source>
        <dbReference type="PROSITE" id="PS50110"/>
    </source>
</evidence>
<dbReference type="PROSITE" id="PS50110">
    <property type="entry name" value="RESPONSE_REGULATORY"/>
    <property type="match status" value="1"/>
</dbReference>
<dbReference type="InterPro" id="IPR050595">
    <property type="entry name" value="Bact_response_regulator"/>
</dbReference>
<evidence type="ECO:0000256" key="1">
    <source>
        <dbReference type="ARBA" id="ARBA00022553"/>
    </source>
</evidence>
<gene>
    <name evidence="4" type="ORF">COT93_02080</name>
</gene>
<accession>A0A2H0VAZ3</accession>
<dbReference type="PANTHER" id="PTHR44591:SF3">
    <property type="entry name" value="RESPONSE REGULATORY DOMAIN-CONTAINING PROTEIN"/>
    <property type="match status" value="1"/>
</dbReference>
<dbReference type="Pfam" id="PF00072">
    <property type="entry name" value="Response_reg"/>
    <property type="match status" value="1"/>
</dbReference>
<dbReference type="InterPro" id="IPR011006">
    <property type="entry name" value="CheY-like_superfamily"/>
</dbReference>
<feature type="modified residue" description="4-aspartylphosphate" evidence="2">
    <location>
        <position position="57"/>
    </location>
</feature>
<feature type="domain" description="Response regulatory" evidence="3">
    <location>
        <begin position="5"/>
        <end position="124"/>
    </location>
</feature>
<dbReference type="Gene3D" id="3.40.50.2300">
    <property type="match status" value="1"/>
</dbReference>
<evidence type="ECO:0000313" key="4">
    <source>
        <dbReference type="EMBL" id="PIR95480.1"/>
    </source>
</evidence>
<dbReference type="GO" id="GO:0000160">
    <property type="term" value="P:phosphorelay signal transduction system"/>
    <property type="evidence" value="ECO:0007669"/>
    <property type="project" value="InterPro"/>
</dbReference>
<dbReference type="Proteomes" id="UP000229972">
    <property type="component" value="Unassembled WGS sequence"/>
</dbReference>